<proteinExistence type="predicted"/>
<dbReference type="GO" id="GO:0005886">
    <property type="term" value="C:plasma membrane"/>
    <property type="evidence" value="ECO:0007669"/>
    <property type="project" value="TreeGrafter"/>
</dbReference>
<organism evidence="5 6">
    <name type="scientific">Sinocyclocheilus grahami</name>
    <name type="common">Dianchi golden-line fish</name>
    <name type="synonym">Barbus grahami</name>
    <dbReference type="NCBI Taxonomy" id="75366"/>
    <lineage>
        <taxon>Eukaryota</taxon>
        <taxon>Metazoa</taxon>
        <taxon>Chordata</taxon>
        <taxon>Craniata</taxon>
        <taxon>Vertebrata</taxon>
        <taxon>Euteleostomi</taxon>
        <taxon>Actinopterygii</taxon>
        <taxon>Neopterygii</taxon>
        <taxon>Teleostei</taxon>
        <taxon>Ostariophysi</taxon>
        <taxon>Cypriniformes</taxon>
        <taxon>Cyprinidae</taxon>
        <taxon>Cyprininae</taxon>
        <taxon>Sinocyclocheilus</taxon>
    </lineage>
</organism>
<protein>
    <recommendedName>
        <fullName evidence="4">Immunoglobulin domain-containing protein</fullName>
    </recommendedName>
</protein>
<keyword evidence="6" id="KW-1185">Reference proteome</keyword>
<reference evidence="5" key="2">
    <citation type="submission" date="2025-09" db="UniProtKB">
        <authorList>
            <consortium name="Ensembl"/>
        </authorList>
    </citation>
    <scope>IDENTIFICATION</scope>
</reference>
<evidence type="ECO:0000256" key="3">
    <source>
        <dbReference type="ARBA" id="ARBA00023136"/>
    </source>
</evidence>
<evidence type="ECO:0000313" key="5">
    <source>
        <dbReference type="Ensembl" id="ENSSGRP00000006980.1"/>
    </source>
</evidence>
<dbReference type="SUPFAM" id="SSF48726">
    <property type="entry name" value="Immunoglobulin"/>
    <property type="match status" value="1"/>
</dbReference>
<keyword evidence="2" id="KW-0812">Transmembrane</keyword>
<dbReference type="PANTHER" id="PTHR11860:SF118">
    <property type="entry name" value="CMRF35-LIKE MOLECULE 3-RELATED"/>
    <property type="match status" value="1"/>
</dbReference>
<dbReference type="InterPro" id="IPR013783">
    <property type="entry name" value="Ig-like_fold"/>
</dbReference>
<reference evidence="5" key="1">
    <citation type="submission" date="2025-08" db="UniProtKB">
        <authorList>
            <consortium name="Ensembl"/>
        </authorList>
    </citation>
    <scope>IDENTIFICATION</scope>
</reference>
<dbReference type="Gene3D" id="2.60.40.10">
    <property type="entry name" value="Immunoglobulins"/>
    <property type="match status" value="1"/>
</dbReference>
<dbReference type="InterPro" id="IPR003599">
    <property type="entry name" value="Ig_sub"/>
</dbReference>
<evidence type="ECO:0000259" key="4">
    <source>
        <dbReference type="SMART" id="SM00409"/>
    </source>
</evidence>
<dbReference type="GO" id="GO:0004888">
    <property type="term" value="F:transmembrane signaling receptor activity"/>
    <property type="evidence" value="ECO:0007669"/>
    <property type="project" value="TreeGrafter"/>
</dbReference>
<dbReference type="InterPro" id="IPR013106">
    <property type="entry name" value="Ig_V-set"/>
</dbReference>
<dbReference type="InterPro" id="IPR050671">
    <property type="entry name" value="CD300_family_receptors"/>
</dbReference>
<name>A0A672KBV8_SINGR</name>
<dbReference type="OMA" id="CTHTNAG"/>
<dbReference type="AlphaFoldDB" id="A0A672KBV8"/>
<evidence type="ECO:0000256" key="1">
    <source>
        <dbReference type="ARBA" id="ARBA00004370"/>
    </source>
</evidence>
<dbReference type="Proteomes" id="UP000472262">
    <property type="component" value="Unassembled WGS sequence"/>
</dbReference>
<dbReference type="InParanoid" id="A0A672KBV8"/>
<evidence type="ECO:0000313" key="6">
    <source>
        <dbReference type="Proteomes" id="UP000472262"/>
    </source>
</evidence>
<dbReference type="PANTHER" id="PTHR11860">
    <property type="entry name" value="POLYMERIC-IMMUNOGLOBULIN RECEPTOR"/>
    <property type="match status" value="1"/>
</dbReference>
<accession>A0A672KBV8</accession>
<dbReference type="Pfam" id="PF07686">
    <property type="entry name" value="V-set"/>
    <property type="match status" value="1"/>
</dbReference>
<sequence length="140" mass="15682">MPSSHCTIFKLVGSPLFSHCVTIWGSIQSLLEGSITITCSHSWASTNKKYFCRDPCGYGDIFVKSDQTPKGRYTLKDYGAGNFTVNITDLRESDSGIYWCGVERVGPDTFKKVILIVSKGKNDEQYYAFHYTPTLETGKK</sequence>
<keyword evidence="3" id="KW-0472">Membrane</keyword>
<comment type="subcellular location">
    <subcellularLocation>
        <location evidence="1">Membrane</location>
    </subcellularLocation>
</comment>
<evidence type="ECO:0000256" key="2">
    <source>
        <dbReference type="ARBA" id="ARBA00022692"/>
    </source>
</evidence>
<dbReference type="InterPro" id="IPR036179">
    <property type="entry name" value="Ig-like_dom_sf"/>
</dbReference>
<feature type="domain" description="Immunoglobulin" evidence="4">
    <location>
        <begin position="24"/>
        <end position="118"/>
    </location>
</feature>
<dbReference type="SMART" id="SM00409">
    <property type="entry name" value="IG"/>
    <property type="match status" value="1"/>
</dbReference>
<dbReference type="Ensembl" id="ENSSGRT00000007615.1">
    <property type="protein sequence ID" value="ENSSGRP00000006980.1"/>
    <property type="gene ID" value="ENSSGRG00000004781.1"/>
</dbReference>